<proteinExistence type="predicted"/>
<comment type="caution">
    <text evidence="2">The sequence shown here is derived from an EMBL/GenBank/DDBJ whole genome shotgun (WGS) entry which is preliminary data.</text>
</comment>
<name>A0A7C8IVV0_ORBOL</name>
<evidence type="ECO:0000313" key="2">
    <source>
        <dbReference type="EMBL" id="KAF3077707.1"/>
    </source>
</evidence>
<gene>
    <name evidence="2" type="ORF">TWF102_005993</name>
</gene>
<sequence length="697" mass="79103">MNISISRSITHILQIDHSKLLTMQVLTSHPPDPRSGPEMPIPMIGPTTDNAQDLSAKTLDEMRRRFLTECQIISSITTASALQLKYEALQELFHLNLNSRSLDIYHPATNDLLDNLALLLDKGRCEDSVAVAFTAYTGKSIRFVIQLGQSSLNEKCRHRDPVEVIRHVERIFYFIHLYHDCSPGGRYYRKDILDPRKDIWIDFASYQLEQSFEKLHRRFLHLQIFCQEARSFTLPFRVPITKSSDIDDAYNIPPIDVECPHVLAQLYGEYLNSLSFYGRSISPSRKSMMRLTPDNFGKWSTVFTWYFRKIENSLHGFDKSEVDFKEVAKRLTTLAGLVSNSQLFRDWFSIISRGIAKKRARHKYEAAVGRTKVPNFSRPLGPKYNHEREPGVTVSPPERSITKALKLPLIPKGIRKIFVELKARKEELQALRARSEQELSSPQPGGNSPDSEDPEDYSDIEGDADQEFSMIQAIASPGMVENITFKRVSLIAQTLFLTKEVLHSRHLHRYMKGKNPEITVLSSINNAETTEFECENLIRTSSWLLPQHYGPGNQNREVTAKNFISSMKESLASRPAKARQLTRMVKDTPEHPRIFIPQHPELSLLSYLAKQNNAGDYPYPYIGLAKPPCLVCGIVLLGSKSYSAMGANPDSPCSCLTRVPTDLPALAQGLIYSSVDRLAGKVSRSFNQERIIASYRG</sequence>
<dbReference type="Proteomes" id="UP000475325">
    <property type="component" value="Unassembled WGS sequence"/>
</dbReference>
<dbReference type="EMBL" id="WIQW01000300">
    <property type="protein sequence ID" value="KAF3077707.1"/>
    <property type="molecule type" value="Genomic_DNA"/>
</dbReference>
<feature type="region of interest" description="Disordered" evidence="1">
    <location>
        <begin position="432"/>
        <end position="460"/>
    </location>
</feature>
<organism evidence="2 3">
    <name type="scientific">Orbilia oligospora</name>
    <name type="common">Nematode-trapping fungus</name>
    <name type="synonym">Arthrobotrys oligospora</name>
    <dbReference type="NCBI Taxonomy" id="2813651"/>
    <lineage>
        <taxon>Eukaryota</taxon>
        <taxon>Fungi</taxon>
        <taxon>Dikarya</taxon>
        <taxon>Ascomycota</taxon>
        <taxon>Pezizomycotina</taxon>
        <taxon>Orbiliomycetes</taxon>
        <taxon>Orbiliales</taxon>
        <taxon>Orbiliaceae</taxon>
        <taxon>Orbilia</taxon>
    </lineage>
</organism>
<evidence type="ECO:0000256" key="1">
    <source>
        <dbReference type="SAM" id="MobiDB-lite"/>
    </source>
</evidence>
<feature type="region of interest" description="Disordered" evidence="1">
    <location>
        <begin position="376"/>
        <end position="397"/>
    </location>
</feature>
<dbReference type="AlphaFoldDB" id="A0A7C8IVV0"/>
<accession>A0A7C8IVV0</accession>
<feature type="compositionally biased region" description="Acidic residues" evidence="1">
    <location>
        <begin position="450"/>
        <end position="460"/>
    </location>
</feature>
<evidence type="ECO:0000313" key="3">
    <source>
        <dbReference type="Proteomes" id="UP000475325"/>
    </source>
</evidence>
<reference evidence="2 3" key="1">
    <citation type="submission" date="2019-06" db="EMBL/GenBank/DDBJ databases">
        <authorList>
            <person name="Palmer J.M."/>
        </authorList>
    </citation>
    <scope>NUCLEOTIDE SEQUENCE [LARGE SCALE GENOMIC DNA]</scope>
    <source>
        <strain evidence="2 3">TWF102</strain>
    </source>
</reference>
<protein>
    <submittedName>
        <fullName evidence="2">Uncharacterized protein</fullName>
    </submittedName>
</protein>